<organism evidence="2 3">
    <name type="scientific">Paenibacillus sepulcri</name>
    <dbReference type="NCBI Taxonomy" id="359917"/>
    <lineage>
        <taxon>Bacteria</taxon>
        <taxon>Bacillati</taxon>
        <taxon>Bacillota</taxon>
        <taxon>Bacilli</taxon>
        <taxon>Bacillales</taxon>
        <taxon>Paenibacillaceae</taxon>
        <taxon>Paenibacillus</taxon>
    </lineage>
</organism>
<accession>A0ABS7C9N5</accession>
<evidence type="ECO:0000313" key="3">
    <source>
        <dbReference type="Proteomes" id="UP001519887"/>
    </source>
</evidence>
<proteinExistence type="predicted"/>
<reference evidence="2 3" key="1">
    <citation type="submission" date="2021-07" db="EMBL/GenBank/DDBJ databases">
        <title>Paenibacillus radiodurans sp. nov., isolated from the southeastern edge of Tengger Desert.</title>
        <authorList>
            <person name="Zhang G."/>
        </authorList>
    </citation>
    <scope>NUCLEOTIDE SEQUENCE [LARGE SCALE GENOMIC DNA]</scope>
    <source>
        <strain evidence="2 3">CCM 7311</strain>
    </source>
</reference>
<name>A0ABS7C9N5_9BACL</name>
<feature type="non-terminal residue" evidence="2">
    <location>
        <position position="1"/>
    </location>
</feature>
<dbReference type="InterPro" id="IPR022675">
    <property type="entry name" value="G6P_DH_C"/>
</dbReference>
<feature type="domain" description="Glucose-6-phosphate dehydrogenase C-terminal" evidence="1">
    <location>
        <begin position="1"/>
        <end position="41"/>
    </location>
</feature>
<dbReference type="Gene3D" id="3.30.360.10">
    <property type="entry name" value="Dihydrodipicolinate Reductase, domain 2"/>
    <property type="match status" value="1"/>
</dbReference>
<evidence type="ECO:0000313" key="2">
    <source>
        <dbReference type="EMBL" id="MBW7457566.1"/>
    </source>
</evidence>
<gene>
    <name evidence="2" type="ORF">K0U00_26335</name>
</gene>
<dbReference type="Pfam" id="PF02781">
    <property type="entry name" value="G6PD_C"/>
    <property type="match status" value="1"/>
</dbReference>
<evidence type="ECO:0000259" key="1">
    <source>
        <dbReference type="Pfam" id="PF02781"/>
    </source>
</evidence>
<keyword evidence="3" id="KW-1185">Reference proteome</keyword>
<protein>
    <submittedName>
        <fullName evidence="2">Glucose-6-phosphate dehydrogenase</fullName>
    </submittedName>
</protein>
<dbReference type="EMBL" id="JAHZIK010000890">
    <property type="protein sequence ID" value="MBW7457566.1"/>
    <property type="molecule type" value="Genomic_DNA"/>
</dbReference>
<comment type="caution">
    <text evidence="2">The sequence shown here is derived from an EMBL/GenBank/DDBJ whole genome shotgun (WGS) entry which is preliminary data.</text>
</comment>
<dbReference type="Proteomes" id="UP001519887">
    <property type="component" value="Unassembled WGS sequence"/>
</dbReference>
<sequence>FVDRIAEAWREDDDSLQFYPAGSWGPEQTDKLLAEDGYHWWPVNGQDEDNVIWISGSSK</sequence>
<dbReference type="SUPFAM" id="SSF55347">
    <property type="entry name" value="Glyceraldehyde-3-phosphate dehydrogenase-like, C-terminal domain"/>
    <property type="match status" value="1"/>
</dbReference>